<dbReference type="SUPFAM" id="SSF51735">
    <property type="entry name" value="NAD(P)-binding Rossmann-fold domains"/>
    <property type="match status" value="1"/>
</dbReference>
<organism evidence="2 3">
    <name type="scientific">Phorcysia thermohydrogeniphila</name>
    <dbReference type="NCBI Taxonomy" id="936138"/>
    <lineage>
        <taxon>Bacteria</taxon>
        <taxon>Pseudomonadati</taxon>
        <taxon>Aquificota</taxon>
        <taxon>Aquificia</taxon>
        <taxon>Desulfurobacteriales</taxon>
        <taxon>Desulfurobacteriaceae</taxon>
        <taxon>Phorcysia</taxon>
    </lineage>
</organism>
<name>A0A4R1GCS6_9BACT</name>
<dbReference type="InterPro" id="IPR036291">
    <property type="entry name" value="NAD(P)-bd_dom_sf"/>
</dbReference>
<evidence type="ECO:0000313" key="2">
    <source>
        <dbReference type="EMBL" id="TCK04613.1"/>
    </source>
</evidence>
<dbReference type="Gene3D" id="3.40.50.720">
    <property type="entry name" value="NAD(P)-binding Rossmann-like Domain"/>
    <property type="match status" value="1"/>
</dbReference>
<dbReference type="RefSeq" id="WP_132526490.1">
    <property type="nucleotide sequence ID" value="NZ_SMFV01000003.1"/>
</dbReference>
<dbReference type="AlphaFoldDB" id="A0A4R1GCS6"/>
<feature type="domain" description="NAD(P)-binding" evidence="1">
    <location>
        <begin position="5"/>
        <end position="307"/>
    </location>
</feature>
<dbReference type="Pfam" id="PF16363">
    <property type="entry name" value="GDP_Man_Dehyd"/>
    <property type="match status" value="1"/>
</dbReference>
<dbReference type="Proteomes" id="UP000295777">
    <property type="component" value="Unassembled WGS sequence"/>
</dbReference>
<sequence length="323" mass="36724">MKTILVTGVAGLIGHKTAELLLRKGYRVVGVDNMNDYYDVKLKEYRLNTLKGNPNFRFYRVDIENFEALKVIFEDNEIDGVINLAARAGVRYSIVNPFVYVTTNTLGTLNLLELCKDFGVKKFVLASTSSLYAGQPMPFKEDLPVNTPISPYAASKKGAEVMAYTYHYLYGIDVTVLRYFTVYGPASRPDMAVFRFIKMIDEGIPVTVYGDGTQKRDFTYVDDIAEGTVRALEVETGYEIINLGGNKPHELRYLIELIEKYLGKRASVVYKPFHKADMKATWANIEKAKELLGWEPKVSLEEGIKRTVEWHVENRELVREISL</sequence>
<dbReference type="PANTHER" id="PTHR43000">
    <property type="entry name" value="DTDP-D-GLUCOSE 4,6-DEHYDRATASE-RELATED"/>
    <property type="match status" value="1"/>
</dbReference>
<dbReference type="PRINTS" id="PR01713">
    <property type="entry name" value="NUCEPIMERASE"/>
</dbReference>
<dbReference type="OrthoDB" id="9801029at2"/>
<evidence type="ECO:0000259" key="1">
    <source>
        <dbReference type="Pfam" id="PF16363"/>
    </source>
</evidence>
<reference evidence="2 3" key="1">
    <citation type="submission" date="2019-03" db="EMBL/GenBank/DDBJ databases">
        <title>Genomic Encyclopedia of Archaeal and Bacterial Type Strains, Phase II (KMG-II): from individual species to whole genera.</title>
        <authorList>
            <person name="Goeker M."/>
        </authorList>
    </citation>
    <scope>NUCLEOTIDE SEQUENCE [LARGE SCALE GENOMIC DNA]</scope>
    <source>
        <strain evidence="2 3">DSM 24425</strain>
    </source>
</reference>
<keyword evidence="3" id="KW-1185">Reference proteome</keyword>
<gene>
    <name evidence="2" type="ORF">CLV27_1046</name>
</gene>
<dbReference type="InterPro" id="IPR016040">
    <property type="entry name" value="NAD(P)-bd_dom"/>
</dbReference>
<evidence type="ECO:0000313" key="3">
    <source>
        <dbReference type="Proteomes" id="UP000295777"/>
    </source>
</evidence>
<dbReference type="EMBL" id="SMFV01000003">
    <property type="protein sequence ID" value="TCK04613.1"/>
    <property type="molecule type" value="Genomic_DNA"/>
</dbReference>
<dbReference type="Gene3D" id="3.90.25.10">
    <property type="entry name" value="UDP-galactose 4-epimerase, domain 1"/>
    <property type="match status" value="1"/>
</dbReference>
<accession>A0A4R1GCS6</accession>
<protein>
    <submittedName>
        <fullName evidence="2">Nucleoside-diphosphate-sugar epimerase</fullName>
    </submittedName>
</protein>
<proteinExistence type="predicted"/>
<comment type="caution">
    <text evidence="2">The sequence shown here is derived from an EMBL/GenBank/DDBJ whole genome shotgun (WGS) entry which is preliminary data.</text>
</comment>